<protein>
    <submittedName>
        <fullName evidence="1">Uncharacterized protein</fullName>
    </submittedName>
</protein>
<dbReference type="AlphaFoldDB" id="A0A433UCB8"/>
<comment type="caution">
    <text evidence="1">The sequence shown here is derived from an EMBL/GenBank/DDBJ whole genome shotgun (WGS) entry which is preliminary data.</text>
</comment>
<accession>A0A433UCB8</accession>
<name>A0A433UCB8_ELYCH</name>
<feature type="non-terminal residue" evidence="1">
    <location>
        <position position="1"/>
    </location>
</feature>
<organism evidence="1 2">
    <name type="scientific">Elysia chlorotica</name>
    <name type="common">Eastern emerald elysia</name>
    <name type="synonym">Sea slug</name>
    <dbReference type="NCBI Taxonomy" id="188477"/>
    <lineage>
        <taxon>Eukaryota</taxon>
        <taxon>Metazoa</taxon>
        <taxon>Spiralia</taxon>
        <taxon>Lophotrochozoa</taxon>
        <taxon>Mollusca</taxon>
        <taxon>Gastropoda</taxon>
        <taxon>Heterobranchia</taxon>
        <taxon>Euthyneura</taxon>
        <taxon>Panpulmonata</taxon>
        <taxon>Sacoglossa</taxon>
        <taxon>Placobranchoidea</taxon>
        <taxon>Plakobranchidae</taxon>
        <taxon>Elysia</taxon>
    </lineage>
</organism>
<gene>
    <name evidence="1" type="ORF">EGW08_000890</name>
</gene>
<evidence type="ECO:0000313" key="1">
    <source>
        <dbReference type="EMBL" id="RUS91373.1"/>
    </source>
</evidence>
<dbReference type="Proteomes" id="UP000271974">
    <property type="component" value="Unassembled WGS sequence"/>
</dbReference>
<dbReference type="EMBL" id="RQTK01000013">
    <property type="protein sequence ID" value="RUS91373.1"/>
    <property type="molecule type" value="Genomic_DNA"/>
</dbReference>
<dbReference type="OrthoDB" id="6190465at2759"/>
<sequence length="123" mass="14147">LERKCVGDITFPDDEPFVSTEVKDFLEEVSRGSLQTPHLSTYELTRFGLSFLKKAKHRVCCSQRLIRILSTMGEFYDYEISQSKKLLRYLANVLLHGLHNLEKDHQKNAALLQTSIKKACMAD</sequence>
<keyword evidence="2" id="KW-1185">Reference proteome</keyword>
<proteinExistence type="predicted"/>
<reference evidence="1 2" key="1">
    <citation type="submission" date="2019-01" db="EMBL/GenBank/DDBJ databases">
        <title>A draft genome assembly of the solar-powered sea slug Elysia chlorotica.</title>
        <authorList>
            <person name="Cai H."/>
            <person name="Li Q."/>
            <person name="Fang X."/>
            <person name="Li J."/>
            <person name="Curtis N.E."/>
            <person name="Altenburger A."/>
            <person name="Shibata T."/>
            <person name="Feng M."/>
            <person name="Maeda T."/>
            <person name="Schwartz J.A."/>
            <person name="Shigenobu S."/>
            <person name="Lundholm N."/>
            <person name="Nishiyama T."/>
            <person name="Yang H."/>
            <person name="Hasebe M."/>
            <person name="Li S."/>
            <person name="Pierce S.K."/>
            <person name="Wang J."/>
        </authorList>
    </citation>
    <scope>NUCLEOTIDE SEQUENCE [LARGE SCALE GENOMIC DNA]</scope>
    <source>
        <strain evidence="1">EC2010</strain>
        <tissue evidence="1">Whole organism of an adult</tissue>
    </source>
</reference>
<evidence type="ECO:0000313" key="2">
    <source>
        <dbReference type="Proteomes" id="UP000271974"/>
    </source>
</evidence>